<comment type="caution">
    <text evidence="1">The sequence shown here is derived from an EMBL/GenBank/DDBJ whole genome shotgun (WGS) entry which is preliminary data.</text>
</comment>
<dbReference type="EMBL" id="JANPWB010000010">
    <property type="protein sequence ID" value="KAJ1144857.1"/>
    <property type="molecule type" value="Genomic_DNA"/>
</dbReference>
<sequence>MGRRARTWPGLSTSAFACSRLDGARSRDTESPFDAAREEARGCNQLAFTSVTCTKLGQDGISDKHAVVCAAAARDLSQQ</sequence>
<evidence type="ECO:0008006" key="3">
    <source>
        <dbReference type="Google" id="ProtNLM"/>
    </source>
</evidence>
<evidence type="ECO:0000313" key="2">
    <source>
        <dbReference type="Proteomes" id="UP001066276"/>
    </source>
</evidence>
<accession>A0AAV7QZJ9</accession>
<name>A0AAV7QZJ9_PLEWA</name>
<organism evidence="1 2">
    <name type="scientific">Pleurodeles waltl</name>
    <name type="common">Iberian ribbed newt</name>
    <dbReference type="NCBI Taxonomy" id="8319"/>
    <lineage>
        <taxon>Eukaryota</taxon>
        <taxon>Metazoa</taxon>
        <taxon>Chordata</taxon>
        <taxon>Craniata</taxon>
        <taxon>Vertebrata</taxon>
        <taxon>Euteleostomi</taxon>
        <taxon>Amphibia</taxon>
        <taxon>Batrachia</taxon>
        <taxon>Caudata</taxon>
        <taxon>Salamandroidea</taxon>
        <taxon>Salamandridae</taxon>
        <taxon>Pleurodelinae</taxon>
        <taxon>Pleurodeles</taxon>
    </lineage>
</organism>
<proteinExistence type="predicted"/>
<protein>
    <recommendedName>
        <fullName evidence="3">Secreted protein</fullName>
    </recommendedName>
</protein>
<gene>
    <name evidence="1" type="ORF">NDU88_011151</name>
</gene>
<reference evidence="1" key="1">
    <citation type="journal article" date="2022" name="bioRxiv">
        <title>Sequencing and chromosome-scale assembly of the giantPleurodeles waltlgenome.</title>
        <authorList>
            <person name="Brown T."/>
            <person name="Elewa A."/>
            <person name="Iarovenko S."/>
            <person name="Subramanian E."/>
            <person name="Araus A.J."/>
            <person name="Petzold A."/>
            <person name="Susuki M."/>
            <person name="Suzuki K.-i.T."/>
            <person name="Hayashi T."/>
            <person name="Toyoda A."/>
            <person name="Oliveira C."/>
            <person name="Osipova E."/>
            <person name="Leigh N.D."/>
            <person name="Simon A."/>
            <person name="Yun M.H."/>
        </authorList>
    </citation>
    <scope>NUCLEOTIDE SEQUENCE</scope>
    <source>
        <strain evidence="1">20211129_DDA</strain>
        <tissue evidence="1">Liver</tissue>
    </source>
</reference>
<dbReference type="Proteomes" id="UP001066276">
    <property type="component" value="Chromosome 6"/>
</dbReference>
<dbReference type="AlphaFoldDB" id="A0AAV7QZJ9"/>
<evidence type="ECO:0000313" key="1">
    <source>
        <dbReference type="EMBL" id="KAJ1144857.1"/>
    </source>
</evidence>
<dbReference type="PROSITE" id="PS51257">
    <property type="entry name" value="PROKAR_LIPOPROTEIN"/>
    <property type="match status" value="1"/>
</dbReference>
<keyword evidence="2" id="KW-1185">Reference proteome</keyword>